<keyword evidence="3" id="KW-1185">Reference proteome</keyword>
<comment type="caution">
    <text evidence="2">The sequence shown here is derived from an EMBL/GenBank/DDBJ whole genome shotgun (WGS) entry which is preliminary data.</text>
</comment>
<proteinExistence type="predicted"/>
<dbReference type="EMBL" id="JAFJZO010000036">
    <property type="protein sequence ID" value="KAG5490816.1"/>
    <property type="molecule type" value="Genomic_DNA"/>
</dbReference>
<name>A0A836HCK8_9TRYP</name>
<protein>
    <submittedName>
        <fullName evidence="2">Uncharacterized protein</fullName>
    </submittedName>
</protein>
<dbReference type="AlphaFoldDB" id="A0A836HCK8"/>
<feature type="compositionally biased region" description="Low complexity" evidence="1">
    <location>
        <begin position="25"/>
        <end position="35"/>
    </location>
</feature>
<reference evidence="2 3" key="1">
    <citation type="submission" date="2021-02" db="EMBL/GenBank/DDBJ databases">
        <title>Porcisia hertigi Genome sequencing and assembly.</title>
        <authorList>
            <person name="Almutairi H."/>
            <person name="Gatherer D."/>
        </authorList>
    </citation>
    <scope>NUCLEOTIDE SEQUENCE [LARGE SCALE GENOMIC DNA]</scope>
    <source>
        <strain evidence="2 3">C119</strain>
    </source>
</reference>
<accession>A0A836HCK8</accession>
<organism evidence="2 3">
    <name type="scientific">Porcisia hertigi</name>
    <dbReference type="NCBI Taxonomy" id="2761500"/>
    <lineage>
        <taxon>Eukaryota</taxon>
        <taxon>Discoba</taxon>
        <taxon>Euglenozoa</taxon>
        <taxon>Kinetoplastea</taxon>
        <taxon>Metakinetoplastina</taxon>
        <taxon>Trypanosomatida</taxon>
        <taxon>Trypanosomatidae</taxon>
        <taxon>Leishmaniinae</taxon>
        <taxon>Porcisia</taxon>
    </lineage>
</organism>
<dbReference type="GeneID" id="94287064"/>
<dbReference type="RefSeq" id="XP_067753144.1">
    <property type="nucleotide sequence ID" value="XM_067896987.1"/>
</dbReference>
<evidence type="ECO:0000313" key="3">
    <source>
        <dbReference type="Proteomes" id="UP000674318"/>
    </source>
</evidence>
<feature type="region of interest" description="Disordered" evidence="1">
    <location>
        <begin position="22"/>
        <end position="42"/>
    </location>
</feature>
<sequence length="84" mass="9189">MNCLKTYLLSAIDLQCYPSTDIPDSSSSNSNSSSSLYHESTFPKSVTWTPRLLPLEKGRRIATTIINGLADGLVIGTVIRKQSE</sequence>
<evidence type="ECO:0000256" key="1">
    <source>
        <dbReference type="SAM" id="MobiDB-lite"/>
    </source>
</evidence>
<gene>
    <name evidence="2" type="ORF">JKF63_00938</name>
</gene>
<evidence type="ECO:0000313" key="2">
    <source>
        <dbReference type="EMBL" id="KAG5490816.1"/>
    </source>
</evidence>
<dbReference type="KEGG" id="phet:94287064"/>
<dbReference type="Proteomes" id="UP000674318">
    <property type="component" value="Unassembled WGS sequence"/>
</dbReference>